<dbReference type="SUPFAM" id="SSF51905">
    <property type="entry name" value="FAD/NAD(P)-binding domain"/>
    <property type="match status" value="1"/>
</dbReference>
<dbReference type="InterPro" id="IPR023753">
    <property type="entry name" value="FAD/NAD-binding_dom"/>
</dbReference>
<proteinExistence type="predicted"/>
<dbReference type="EMBL" id="LR590481">
    <property type="protein sequence ID" value="VTQ90246.1"/>
    <property type="molecule type" value="Genomic_DNA"/>
</dbReference>
<comment type="cofactor">
    <cofactor evidence="1">
        <name>FAD</name>
        <dbReference type="ChEBI" id="CHEBI:57692"/>
    </cofactor>
</comment>
<sequence>MKYVILGVSAAGISAVKTLRNLDKDAEIVMISKDDKVYSRCLLHHFIDGNRKIEELSFIEKDFFTKYNVKWRKNKKVEIVDIDKKTVKMQENISEHYDKLLIASGSYASIPPIKHLREAKRVYTLRDLDDAIVIKEEAKKIKKAVVIGAGLVGIDATMGLLGNNVEVTVIEMGSRILPLQLDQRASKTYEDLFVKHNVVIKTNVAVKDALIDDNGNISGIKLSNGEEIDCDIVVVTAGVKANVDFIKDERIKIEKGIVINDNCETSVKDIYAAGDVTFRAPIWPIAMKQGRIAAYNMVGEKKLLNDNFGARNSMNFLGVYTISLGIIEPEDESYKVDIIHKGEIYKKIIHKDGIIYGAILQGDIAYAGVLTELIKNKINISKINKDIFDISFADFFNIKEDGEFSYEK</sequence>
<reference evidence="6 7" key="1">
    <citation type="submission" date="2019-05" db="EMBL/GenBank/DDBJ databases">
        <authorList>
            <consortium name="Pathogen Informatics"/>
        </authorList>
    </citation>
    <scope>NUCLEOTIDE SEQUENCE [LARGE SCALE GENOMIC DNA]</scope>
    <source>
        <strain evidence="6 7">NCTC503</strain>
    </source>
</reference>
<dbReference type="EC" id="1.7.1.4" evidence="6"/>
<dbReference type="GO" id="GO:0015044">
    <property type="term" value="F:rubredoxin-NAD+ reductase activity"/>
    <property type="evidence" value="ECO:0007669"/>
    <property type="project" value="UniProtKB-EC"/>
</dbReference>
<keyword evidence="3" id="KW-0274">FAD</keyword>
<accession>A0A4U9RG66</accession>
<evidence type="ECO:0000256" key="1">
    <source>
        <dbReference type="ARBA" id="ARBA00001974"/>
    </source>
</evidence>
<keyword evidence="7" id="KW-1185">Reference proteome</keyword>
<keyword evidence="2" id="KW-0285">Flavoprotein</keyword>
<dbReference type="PRINTS" id="PR00411">
    <property type="entry name" value="PNDRDTASEI"/>
</dbReference>
<evidence type="ECO:0000256" key="2">
    <source>
        <dbReference type="ARBA" id="ARBA00022630"/>
    </source>
</evidence>
<dbReference type="PANTHER" id="PTHR43429">
    <property type="entry name" value="PYRIDINE NUCLEOTIDE-DISULFIDE OXIDOREDUCTASE DOMAIN-CONTAINING"/>
    <property type="match status" value="1"/>
</dbReference>
<evidence type="ECO:0000259" key="4">
    <source>
        <dbReference type="Pfam" id="PF07992"/>
    </source>
</evidence>
<name>A0A4U9RG66_HATHI</name>
<dbReference type="PANTHER" id="PTHR43429:SF3">
    <property type="entry name" value="NITRITE REDUCTASE [NAD(P)H]"/>
    <property type="match status" value="1"/>
</dbReference>
<dbReference type="Proteomes" id="UP000308489">
    <property type="component" value="Chromosome 1"/>
</dbReference>
<dbReference type="Gene3D" id="3.50.50.60">
    <property type="entry name" value="FAD/NAD(P)-binding domain"/>
    <property type="match status" value="2"/>
</dbReference>
<dbReference type="InterPro" id="IPR050260">
    <property type="entry name" value="FAD-bd_OxRdtase"/>
</dbReference>
<protein>
    <submittedName>
        <fullName evidence="6">Nitrate reductase, NADH oxidase subunit</fullName>
        <ecNumber evidence="6">1.18.1.1</ecNumber>
        <ecNumber evidence="6">1.7.1.4</ecNumber>
    </submittedName>
</protein>
<organism evidence="6 7">
    <name type="scientific">Hathewaya histolytica</name>
    <name type="common">Clostridium histolyticum</name>
    <dbReference type="NCBI Taxonomy" id="1498"/>
    <lineage>
        <taxon>Bacteria</taxon>
        <taxon>Bacillati</taxon>
        <taxon>Bacillota</taxon>
        <taxon>Clostridia</taxon>
        <taxon>Eubacteriales</taxon>
        <taxon>Clostridiaceae</taxon>
        <taxon>Hathewaya</taxon>
    </lineage>
</organism>
<feature type="domain" description="FAD/NAD(P)-binding" evidence="4">
    <location>
        <begin position="1"/>
        <end position="290"/>
    </location>
</feature>
<feature type="domain" description="NADH-rubredoxin oxidoreductase C-terminal" evidence="5">
    <location>
        <begin position="312"/>
        <end position="378"/>
    </location>
</feature>
<dbReference type="OrthoDB" id="9807946at2"/>
<dbReference type="PRINTS" id="PR00368">
    <property type="entry name" value="FADPNR"/>
</dbReference>
<evidence type="ECO:0000256" key="3">
    <source>
        <dbReference type="ARBA" id="ARBA00022827"/>
    </source>
</evidence>
<dbReference type="AlphaFoldDB" id="A0A4U9RG66"/>
<dbReference type="Pfam" id="PF07992">
    <property type="entry name" value="Pyr_redox_2"/>
    <property type="match status" value="1"/>
</dbReference>
<evidence type="ECO:0000313" key="7">
    <source>
        <dbReference type="Proteomes" id="UP000308489"/>
    </source>
</evidence>
<dbReference type="InterPro" id="IPR041575">
    <property type="entry name" value="Rubredoxin_C"/>
</dbReference>
<dbReference type="InterPro" id="IPR036188">
    <property type="entry name" value="FAD/NAD-bd_sf"/>
</dbReference>
<dbReference type="KEGG" id="hhw:NCTC503_01565"/>
<dbReference type="RefSeq" id="WP_138210206.1">
    <property type="nucleotide sequence ID" value="NZ_CBCRUQ010000018.1"/>
</dbReference>
<dbReference type="Pfam" id="PF18267">
    <property type="entry name" value="Rubredoxin_C"/>
    <property type="match status" value="1"/>
</dbReference>
<dbReference type="EC" id="1.18.1.1" evidence="6"/>
<evidence type="ECO:0000259" key="5">
    <source>
        <dbReference type="Pfam" id="PF18267"/>
    </source>
</evidence>
<evidence type="ECO:0000313" key="6">
    <source>
        <dbReference type="EMBL" id="VTQ90246.1"/>
    </source>
</evidence>
<gene>
    <name evidence="6" type="primary">noxA</name>
    <name evidence="6" type="ORF">NCTC503_01565</name>
</gene>
<dbReference type="Gene3D" id="3.30.390.30">
    <property type="match status" value="1"/>
</dbReference>
<dbReference type="InterPro" id="IPR016156">
    <property type="entry name" value="FAD/NAD-linked_Rdtase_dimer_sf"/>
</dbReference>
<keyword evidence="6" id="KW-0560">Oxidoreductase</keyword>
<dbReference type="GO" id="GO:0008942">
    <property type="term" value="F:nitrite reductase [NAD(P)H] activity"/>
    <property type="evidence" value="ECO:0007669"/>
    <property type="project" value="UniProtKB-EC"/>
</dbReference>